<dbReference type="Pfam" id="PF02826">
    <property type="entry name" value="2-Hacid_dh_C"/>
    <property type="match status" value="1"/>
</dbReference>
<dbReference type="AlphaFoldDB" id="A0AAE9HH98"/>
<evidence type="ECO:0000313" key="8">
    <source>
        <dbReference type="Proteomes" id="UP000830925"/>
    </source>
</evidence>
<dbReference type="GO" id="GO:0051287">
    <property type="term" value="F:NAD binding"/>
    <property type="evidence" value="ECO:0007669"/>
    <property type="project" value="InterPro"/>
</dbReference>
<evidence type="ECO:0000259" key="6">
    <source>
        <dbReference type="Pfam" id="PF02826"/>
    </source>
</evidence>
<dbReference type="InterPro" id="IPR050223">
    <property type="entry name" value="D-isomer_2-hydroxyacid_DH"/>
</dbReference>
<protein>
    <submittedName>
        <fullName evidence="7">2-hydroxyacid dehydrogenase</fullName>
    </submittedName>
</protein>
<evidence type="ECO:0000256" key="1">
    <source>
        <dbReference type="ARBA" id="ARBA00022857"/>
    </source>
</evidence>
<keyword evidence="2 4" id="KW-0560">Oxidoreductase</keyword>
<dbReference type="PANTHER" id="PTHR10996:SF178">
    <property type="entry name" value="2-HYDROXYACID DEHYDROGENASE YGL185C-RELATED"/>
    <property type="match status" value="1"/>
</dbReference>
<accession>A0AAE9HH98</accession>
<dbReference type="GO" id="GO:0016618">
    <property type="term" value="F:hydroxypyruvate reductase [NAD(P)H] activity"/>
    <property type="evidence" value="ECO:0007669"/>
    <property type="project" value="TreeGrafter"/>
</dbReference>
<dbReference type="Gene3D" id="3.40.50.720">
    <property type="entry name" value="NAD(P)-binding Rossmann-like Domain"/>
    <property type="match status" value="2"/>
</dbReference>
<evidence type="ECO:0000256" key="4">
    <source>
        <dbReference type="RuleBase" id="RU003719"/>
    </source>
</evidence>
<organism evidence="7 8">
    <name type="scientific">Alcaligenes faecalis</name>
    <dbReference type="NCBI Taxonomy" id="511"/>
    <lineage>
        <taxon>Bacteria</taxon>
        <taxon>Pseudomonadati</taxon>
        <taxon>Pseudomonadota</taxon>
        <taxon>Betaproteobacteria</taxon>
        <taxon>Burkholderiales</taxon>
        <taxon>Alcaligenaceae</taxon>
        <taxon>Alcaligenes</taxon>
    </lineage>
</organism>
<sequence length="319" mass="34145">MTMSQKILQACPLPPPLAGKLPALCPVETLSDAPDQAAFLREHGAEFTVLITTGTQGADKALIDALPNLKAICSLGVGYDAIDLDAVRARGVMLSNTPDVLNDCVADLAMGLLIDTVRGISVSDRHVRRGDWPRVGPTMPSTRVSGKRLGMVGMGRVGQVIARRAIGFDLEIRYHTRSAKPELPWQHEPSLLALAQWCDFLIVACPGSPETYHLVSAEVLNALGPHGYLINVARGSVVDEKALVAALENGQLAGAGLDVFENEPEVPTELLSNDRVVVLPHVGSATRETRAAMCDLVLKNVERFVKEGGLVTPVRLQGF</sequence>
<comment type="similarity">
    <text evidence="4">Belongs to the D-isomer specific 2-hydroxyacid dehydrogenase family.</text>
</comment>
<keyword evidence="3" id="KW-0520">NAD</keyword>
<proteinExistence type="inferred from homology"/>
<dbReference type="InterPro" id="IPR036291">
    <property type="entry name" value="NAD(P)-bd_dom_sf"/>
</dbReference>
<dbReference type="PANTHER" id="PTHR10996">
    <property type="entry name" value="2-HYDROXYACID DEHYDROGENASE-RELATED"/>
    <property type="match status" value="1"/>
</dbReference>
<dbReference type="GO" id="GO:0030267">
    <property type="term" value="F:glyoxylate reductase (NADPH) activity"/>
    <property type="evidence" value="ECO:0007669"/>
    <property type="project" value="TreeGrafter"/>
</dbReference>
<dbReference type="Pfam" id="PF00389">
    <property type="entry name" value="2-Hacid_dh"/>
    <property type="match status" value="1"/>
</dbReference>
<evidence type="ECO:0000259" key="5">
    <source>
        <dbReference type="Pfam" id="PF00389"/>
    </source>
</evidence>
<reference evidence="7" key="1">
    <citation type="submission" date="2022-04" db="EMBL/GenBank/DDBJ databases">
        <title>Genomic mining of Alcaligenes faecalis D334 producing ectoin and derivatives.</title>
        <authorList>
            <person name="Doan V.T."/>
            <person name="Quach N.T."/>
            <person name="Vu T.-H.-N."/>
            <person name="Phi Q.-T."/>
        </authorList>
    </citation>
    <scope>NUCLEOTIDE SEQUENCE</scope>
    <source>
        <strain evidence="7">D334</strain>
    </source>
</reference>
<evidence type="ECO:0000256" key="2">
    <source>
        <dbReference type="ARBA" id="ARBA00023002"/>
    </source>
</evidence>
<evidence type="ECO:0000313" key="7">
    <source>
        <dbReference type="EMBL" id="UPL23442.1"/>
    </source>
</evidence>
<dbReference type="InterPro" id="IPR006139">
    <property type="entry name" value="D-isomer_2_OHA_DH_cat_dom"/>
</dbReference>
<dbReference type="FunFam" id="3.40.50.720:FF:000213">
    <property type="entry name" value="Putative 2-hydroxyacid dehydrogenase"/>
    <property type="match status" value="1"/>
</dbReference>
<dbReference type="SUPFAM" id="SSF51735">
    <property type="entry name" value="NAD(P)-binding Rossmann-fold domains"/>
    <property type="match status" value="1"/>
</dbReference>
<dbReference type="SUPFAM" id="SSF52283">
    <property type="entry name" value="Formate/glycerate dehydrogenase catalytic domain-like"/>
    <property type="match status" value="1"/>
</dbReference>
<evidence type="ECO:0000256" key="3">
    <source>
        <dbReference type="ARBA" id="ARBA00023027"/>
    </source>
</evidence>
<keyword evidence="1" id="KW-0521">NADP</keyword>
<dbReference type="InterPro" id="IPR006140">
    <property type="entry name" value="D-isomer_DH_NAD-bd"/>
</dbReference>
<dbReference type="CDD" id="cd12156">
    <property type="entry name" value="HPPR"/>
    <property type="match status" value="1"/>
</dbReference>
<dbReference type="RefSeq" id="WP_247966910.1">
    <property type="nucleotide sequence ID" value="NZ_CP095873.1"/>
</dbReference>
<gene>
    <name evidence="7" type="ORF">MXF72_01185</name>
</gene>
<name>A0AAE9HH98_ALCFA</name>
<dbReference type="GO" id="GO:0005829">
    <property type="term" value="C:cytosol"/>
    <property type="evidence" value="ECO:0007669"/>
    <property type="project" value="TreeGrafter"/>
</dbReference>
<dbReference type="Proteomes" id="UP000830925">
    <property type="component" value="Chromosome"/>
</dbReference>
<feature type="domain" description="D-isomer specific 2-hydroxyacid dehydrogenase catalytic" evidence="5">
    <location>
        <begin position="41"/>
        <end position="314"/>
    </location>
</feature>
<feature type="domain" description="D-isomer specific 2-hydroxyacid dehydrogenase NAD-binding" evidence="6">
    <location>
        <begin position="110"/>
        <end position="283"/>
    </location>
</feature>
<dbReference type="EMBL" id="CP095873">
    <property type="protein sequence ID" value="UPL23442.1"/>
    <property type="molecule type" value="Genomic_DNA"/>
</dbReference>